<organism evidence="1">
    <name type="scientific">Arthrobacter sp. J3.40</name>
    <dbReference type="NCBI Taxonomy" id="347209"/>
    <lineage>
        <taxon>Bacteria</taxon>
        <taxon>Bacillati</taxon>
        <taxon>Actinomycetota</taxon>
        <taxon>Actinomycetes</taxon>
        <taxon>Micrococcales</taxon>
        <taxon>Micrococcaceae</taxon>
        <taxon>Arthrobacter</taxon>
    </lineage>
</organism>
<protein>
    <submittedName>
        <fullName evidence="1">Uncharacterized protein</fullName>
    </submittedName>
</protein>
<accession>I3W1G2</accession>
<dbReference type="RefSeq" id="WP_015062056.1">
    <property type="nucleotide sequence ID" value="NC_019331.1"/>
</dbReference>
<dbReference type="AlphaFoldDB" id="I3W1G2"/>
<reference evidence="1" key="1">
    <citation type="submission" date="2012-01" db="EMBL/GenBank/DDBJ databases">
        <authorList>
            <person name="Summers A.O."/>
            <person name="Wireman J."/>
            <person name="Sale K."/>
        </authorList>
    </citation>
    <scope>NUCLEOTIDE SEQUENCE</scope>
    <source>
        <strain evidence="1">J3-40</strain>
        <plasmid evidence="1">pJ340-114</plasmid>
    </source>
</reference>
<geneLocation type="plasmid" evidence="1">
    <name>pJ340-114</name>
</geneLocation>
<dbReference type="EMBL" id="JQ418529">
    <property type="protein sequence ID" value="AFK89439.1"/>
    <property type="molecule type" value="Genomic_DNA"/>
</dbReference>
<keyword evidence="1" id="KW-0614">Plasmid</keyword>
<proteinExistence type="predicted"/>
<sequence>MAPKIGPETMLAEWLFVETVADVWRRSEDPGGRSRYELLGIAPLLRKLLIDASPLLNTVRAARPGVPTEFRIKQWTAPDVGHDDEDLPYLLRLGGPELVGGPEDPVLPKLKHFIGAKVGQVQGRPLTVLEVIKYYANVEGGVHFGVPKDEPDHVLGEVAPLLLGHSTGHIEILAHLGTIVVDALTPLRDSIIDSPLIDTRMHRRNNRGSYAGHWTAGHYKDVSQMR</sequence>
<evidence type="ECO:0000313" key="1">
    <source>
        <dbReference type="EMBL" id="AFK89439.1"/>
    </source>
</evidence>
<name>I3W1G2_9MICC</name>